<reference evidence="3 4" key="1">
    <citation type="submission" date="2019-07" db="EMBL/GenBank/DDBJ databases">
        <title>Genomic Encyclopedia of Archaeal and Bacterial Type Strains, Phase II (KMG-II): from individual species to whole genera.</title>
        <authorList>
            <person name="Goeker M."/>
        </authorList>
    </citation>
    <scope>NUCLEOTIDE SEQUENCE [LARGE SCALE GENOMIC DNA]</scope>
    <source>
        <strain evidence="3 4">ATCC BAA-252</strain>
    </source>
</reference>
<evidence type="ECO:0000313" key="4">
    <source>
        <dbReference type="Proteomes" id="UP000320593"/>
    </source>
</evidence>
<feature type="compositionally biased region" description="Basic and acidic residues" evidence="1">
    <location>
        <begin position="27"/>
        <end position="40"/>
    </location>
</feature>
<proteinExistence type="predicted"/>
<name>A0A562T833_9HYPH</name>
<dbReference type="InterPro" id="IPR046071">
    <property type="entry name" value="DUF6030"/>
</dbReference>
<keyword evidence="2" id="KW-1133">Transmembrane helix</keyword>
<evidence type="ECO:0000256" key="1">
    <source>
        <dbReference type="SAM" id="MobiDB-lite"/>
    </source>
</evidence>
<keyword evidence="2" id="KW-0812">Transmembrane</keyword>
<sequence>MPDKRSPTPGRAAARSGNRLRRPGGPPRERNLWGEPDPPRDPDVWRKSALISLPLVLLALAAAGYGIAVSVWQPPAVPDPPRAADPLATLDPGLRTELTQPTPVLPARLRLTFTGEPQALCDQLKELGLENRGWQRAPFQRGRWQCASDLVQLTTPSVDFGPSTLFFLLRGPDETSIDYLRLKLVVEDPAQKPIGIEAVNLVITELSARYAWAVPDALLQAVSQFQALEMEDRGVRLRVAPEDPELTGDPLASQRLNIVLDFSEPELIRPASGFEKPVGQRPAAPRVSQP</sequence>
<feature type="transmembrane region" description="Helical" evidence="2">
    <location>
        <begin position="49"/>
        <end position="72"/>
    </location>
</feature>
<keyword evidence="4" id="KW-1185">Reference proteome</keyword>
<dbReference type="Proteomes" id="UP000320593">
    <property type="component" value="Unassembled WGS sequence"/>
</dbReference>
<keyword evidence="2" id="KW-0472">Membrane</keyword>
<comment type="caution">
    <text evidence="3">The sequence shown here is derived from an EMBL/GenBank/DDBJ whole genome shotgun (WGS) entry which is preliminary data.</text>
</comment>
<feature type="region of interest" description="Disordered" evidence="1">
    <location>
        <begin position="271"/>
        <end position="290"/>
    </location>
</feature>
<gene>
    <name evidence="3" type="ORF">JM93_01696</name>
</gene>
<evidence type="ECO:0000256" key="2">
    <source>
        <dbReference type="SAM" id="Phobius"/>
    </source>
</evidence>
<feature type="region of interest" description="Disordered" evidence="1">
    <location>
        <begin position="1"/>
        <end position="40"/>
    </location>
</feature>
<accession>A0A562T833</accession>
<protein>
    <submittedName>
        <fullName evidence="3">Uncharacterized protein</fullName>
    </submittedName>
</protein>
<dbReference type="AlphaFoldDB" id="A0A562T833"/>
<evidence type="ECO:0000313" key="3">
    <source>
        <dbReference type="EMBL" id="TWI89493.1"/>
    </source>
</evidence>
<organism evidence="3 4">
    <name type="scientific">Roseibium hamelinense</name>
    <dbReference type="NCBI Taxonomy" id="150831"/>
    <lineage>
        <taxon>Bacteria</taxon>
        <taxon>Pseudomonadati</taxon>
        <taxon>Pseudomonadota</taxon>
        <taxon>Alphaproteobacteria</taxon>
        <taxon>Hyphomicrobiales</taxon>
        <taxon>Stappiaceae</taxon>
        <taxon>Roseibium</taxon>
    </lineage>
</organism>
<dbReference type="Pfam" id="PF19495">
    <property type="entry name" value="DUF6030"/>
    <property type="match status" value="1"/>
</dbReference>
<dbReference type="EMBL" id="VLLF01000003">
    <property type="protein sequence ID" value="TWI89493.1"/>
    <property type="molecule type" value="Genomic_DNA"/>
</dbReference>